<organism evidence="3 4">
    <name type="scientific">Babjeviella inositovora NRRL Y-12698</name>
    <dbReference type="NCBI Taxonomy" id="984486"/>
    <lineage>
        <taxon>Eukaryota</taxon>
        <taxon>Fungi</taxon>
        <taxon>Dikarya</taxon>
        <taxon>Ascomycota</taxon>
        <taxon>Saccharomycotina</taxon>
        <taxon>Pichiomycetes</taxon>
        <taxon>Serinales incertae sedis</taxon>
        <taxon>Babjeviella</taxon>
    </lineage>
</organism>
<dbReference type="Proteomes" id="UP000094336">
    <property type="component" value="Unassembled WGS sequence"/>
</dbReference>
<feature type="compositionally biased region" description="Basic and acidic residues" evidence="2">
    <location>
        <begin position="1"/>
        <end position="20"/>
    </location>
</feature>
<name>A0A1E3QRA6_9ASCO</name>
<evidence type="ECO:0000313" key="3">
    <source>
        <dbReference type="EMBL" id="ODQ80246.1"/>
    </source>
</evidence>
<dbReference type="AlphaFoldDB" id="A0A1E3QRA6"/>
<accession>A0A1E3QRA6</accession>
<keyword evidence="4" id="KW-1185">Reference proteome</keyword>
<sequence length="612" mass="73826">MHREQTGSQKPDPKPEPMEKRAKRAKPKTKESSKNIPKTIEELRGASDTVEAAGTDPKRVYTDEKALKLEAIAKKKEEMERKKEKKKEKADKKKQEVERKKQEMERKQQKREIKKQEMERKKQEREIRKQEREIKKKELEKRKQERAESRQNRERLKQERAERKQQRLAEKMLKEKAQAKRKQEKLELRQQKLLEKELRKRAKQQLKEFLEREKAQSQADRIGVVEGDLVRRMGQKNKQKLKQLEMKRRDELLKSFVEEQKKNLIAKHYESSLAERLDERQPRENFVLQKQEKAVLEEVKMLELTRKKEQTVGAGVEMKKETQEGKRGELLVKLHQIKAREEKKRLLLCKIDSKTAKLDKIEKEAILKQQRLAVARLKQEMQLETKQEKVRLREVKQVRLVEAREQRRLKKESAVTQKKVKMAELNLEDARDRKWMEKVTAWIETLQRQLARRRLAKEALERKLLEKAEARLQKNRKEELMAQRWWQATQPKVCTRNWSSKMEAQLVESRLYKLRMNELSWLKILERRDRIETLEVTTYATRRQKQRALENEILEALLKHRRTMDATRQRMNERQARRRLLKEGRLRRPAKTGLGLEKREVLRVNEIKHPPD</sequence>
<protein>
    <submittedName>
        <fullName evidence="3">Uncharacterized protein</fullName>
    </submittedName>
</protein>
<evidence type="ECO:0000313" key="4">
    <source>
        <dbReference type="Proteomes" id="UP000094336"/>
    </source>
</evidence>
<feature type="compositionally biased region" description="Basic and acidic residues" evidence="2">
    <location>
        <begin position="56"/>
        <end position="178"/>
    </location>
</feature>
<evidence type="ECO:0000256" key="2">
    <source>
        <dbReference type="SAM" id="MobiDB-lite"/>
    </source>
</evidence>
<keyword evidence="1" id="KW-0175">Coiled coil</keyword>
<dbReference type="GeneID" id="30148291"/>
<feature type="coiled-coil region" evidence="1">
    <location>
        <begin position="413"/>
        <end position="480"/>
    </location>
</feature>
<feature type="region of interest" description="Disordered" evidence="2">
    <location>
        <begin position="1"/>
        <end position="184"/>
    </location>
</feature>
<evidence type="ECO:0000256" key="1">
    <source>
        <dbReference type="SAM" id="Coils"/>
    </source>
</evidence>
<dbReference type="EMBL" id="KV454430">
    <property type="protein sequence ID" value="ODQ80246.1"/>
    <property type="molecule type" value="Genomic_DNA"/>
</dbReference>
<proteinExistence type="predicted"/>
<reference evidence="4" key="1">
    <citation type="submission" date="2016-05" db="EMBL/GenBank/DDBJ databases">
        <title>Comparative genomics of biotechnologically important yeasts.</title>
        <authorList>
            <consortium name="DOE Joint Genome Institute"/>
            <person name="Riley R."/>
            <person name="Haridas S."/>
            <person name="Wolfe K.H."/>
            <person name="Lopes M.R."/>
            <person name="Hittinger C.T."/>
            <person name="Goker M."/>
            <person name="Salamov A."/>
            <person name="Wisecaver J."/>
            <person name="Long T.M."/>
            <person name="Aerts A.L."/>
            <person name="Barry K."/>
            <person name="Choi C."/>
            <person name="Clum A."/>
            <person name="Coughlan A.Y."/>
            <person name="Deshpande S."/>
            <person name="Douglass A.P."/>
            <person name="Hanson S.J."/>
            <person name="Klenk H.-P."/>
            <person name="Labutti K."/>
            <person name="Lapidus A."/>
            <person name="Lindquist E."/>
            <person name="Lipzen A."/>
            <person name="Meier-Kolthoff J.P."/>
            <person name="Ohm R.A."/>
            <person name="Otillar R.P."/>
            <person name="Pangilinan J."/>
            <person name="Peng Y."/>
            <person name="Rokas A."/>
            <person name="Rosa C.A."/>
            <person name="Scheuner C."/>
            <person name="Sibirny A.A."/>
            <person name="Slot J.C."/>
            <person name="Stielow J.B."/>
            <person name="Sun H."/>
            <person name="Kurtzman C.P."/>
            <person name="Blackwell M."/>
            <person name="Grigoriev I.V."/>
            <person name="Jeffries T.W."/>
        </authorList>
    </citation>
    <scope>NUCLEOTIDE SEQUENCE [LARGE SCALE GENOMIC DNA]</scope>
    <source>
        <strain evidence="4">NRRL Y-12698</strain>
    </source>
</reference>
<feature type="compositionally biased region" description="Basic and acidic residues" evidence="2">
    <location>
        <begin position="28"/>
        <end position="45"/>
    </location>
</feature>
<dbReference type="STRING" id="984486.A0A1E3QRA6"/>
<gene>
    <name evidence="3" type="ORF">BABINDRAFT_166599</name>
</gene>
<dbReference type="RefSeq" id="XP_018985574.1">
    <property type="nucleotide sequence ID" value="XM_019130438.1"/>
</dbReference>